<dbReference type="Pfam" id="PF26137">
    <property type="entry name" value="Toxin_SdpC"/>
    <property type="match status" value="1"/>
</dbReference>
<dbReference type="PROSITE" id="PS51257">
    <property type="entry name" value="PROKAR_LIPOPROTEIN"/>
    <property type="match status" value="1"/>
</dbReference>
<protein>
    <recommendedName>
        <fullName evidence="3">SdpC family antimicrobial peptide</fullName>
    </recommendedName>
</protein>
<dbReference type="AlphaFoldDB" id="A0A845PWK2"/>
<name>A0A845PWK2_9FLAO</name>
<comment type="caution">
    <text evidence="1">The sequence shown here is derived from an EMBL/GenBank/DDBJ whole genome shotgun (WGS) entry which is preliminary data.</text>
</comment>
<dbReference type="InterPro" id="IPR023888">
    <property type="entry name" value="SdpC-like"/>
</dbReference>
<proteinExistence type="predicted"/>
<accession>A0A845PWK2</accession>
<keyword evidence="2" id="KW-1185">Reference proteome</keyword>
<reference evidence="1 2" key="1">
    <citation type="submission" date="2019-11" db="EMBL/GenBank/DDBJ databases">
        <title>Characterization of Elizabethkingia argenteiflava sp. nov., isolated from inner surface of Soybean Pods.</title>
        <authorList>
            <person name="Mo S."/>
        </authorList>
    </citation>
    <scope>NUCLEOTIDE SEQUENCE [LARGE SCALE GENOMIC DNA]</scope>
    <source>
        <strain evidence="1 2">YB22</strain>
    </source>
</reference>
<gene>
    <name evidence="1" type="ORF">GNY06_03455</name>
</gene>
<organism evidence="1 2">
    <name type="scientific">Elizabethkingia argenteiflava</name>
    <dbReference type="NCBI Taxonomy" id="2681556"/>
    <lineage>
        <taxon>Bacteria</taxon>
        <taxon>Pseudomonadati</taxon>
        <taxon>Bacteroidota</taxon>
        <taxon>Flavobacteriia</taxon>
        <taxon>Flavobacteriales</taxon>
        <taxon>Weeksellaceae</taxon>
        <taxon>Elizabethkingia</taxon>
    </lineage>
</organism>
<evidence type="ECO:0000313" key="2">
    <source>
        <dbReference type="Proteomes" id="UP000553459"/>
    </source>
</evidence>
<evidence type="ECO:0000313" key="1">
    <source>
        <dbReference type="EMBL" id="NAW50480.1"/>
    </source>
</evidence>
<dbReference type="EMBL" id="JAAABJ010000328">
    <property type="protein sequence ID" value="NAW50480.1"/>
    <property type="molecule type" value="Genomic_DNA"/>
</dbReference>
<evidence type="ECO:0008006" key="3">
    <source>
        <dbReference type="Google" id="ProtNLM"/>
    </source>
</evidence>
<sequence length="257" mass="28855">MKKIRFFMQNKIVLTSFSSIVLLASCSREESPNKEEVQQVTKITGENIFRQIFFLQGGEANVLKSIPTYSYNLEKIEDLSSKEKSASEKYINEIVNILKQNNSNYFNDFESKMKSKDPYIIDQSLKQGAEDIVTAIKNSSEKKRYNSAMKIYKDKYKSASLKTAKDLENLKLNLENDLKKQALVERSQAMMPEAAACLATVSVVAVVAWEVAAAANVVAAVTVFVWKYAKFFGVQESDSSTSSLTNEEVVAAIINNY</sequence>
<dbReference type="Proteomes" id="UP000553459">
    <property type="component" value="Unassembled WGS sequence"/>
</dbReference>